<feature type="chain" id="PRO_5026932568" evidence="2">
    <location>
        <begin position="20"/>
        <end position="164"/>
    </location>
</feature>
<dbReference type="PANTHER" id="PTHR36504:SF1">
    <property type="entry name" value="LIPOPOLYSACCHARIDE EXPORT SYSTEM PROTEIN LPTA"/>
    <property type="match status" value="1"/>
</dbReference>
<dbReference type="Proteomes" id="UP000436822">
    <property type="component" value="Unassembled WGS sequence"/>
</dbReference>
<name>A0A6N6JH89_9RHOB</name>
<dbReference type="RefSeq" id="WP_159805878.1">
    <property type="nucleotide sequence ID" value="NZ_BLJE01000002.1"/>
</dbReference>
<dbReference type="InterPro" id="IPR005653">
    <property type="entry name" value="OstA-like_N"/>
</dbReference>
<evidence type="ECO:0000256" key="1">
    <source>
        <dbReference type="ARBA" id="ARBA00022729"/>
    </source>
</evidence>
<dbReference type="GO" id="GO:0009279">
    <property type="term" value="C:cell outer membrane"/>
    <property type="evidence" value="ECO:0007669"/>
    <property type="project" value="TreeGrafter"/>
</dbReference>
<evidence type="ECO:0000256" key="2">
    <source>
        <dbReference type="SAM" id="SignalP"/>
    </source>
</evidence>
<dbReference type="GO" id="GO:0017089">
    <property type="term" value="F:glycolipid transfer activity"/>
    <property type="evidence" value="ECO:0007669"/>
    <property type="project" value="TreeGrafter"/>
</dbReference>
<dbReference type="OrthoDB" id="9811926at2"/>
<evidence type="ECO:0000313" key="5">
    <source>
        <dbReference type="Proteomes" id="UP000436822"/>
    </source>
</evidence>
<dbReference type="InterPro" id="IPR052037">
    <property type="entry name" value="LPS_export_LptA"/>
</dbReference>
<dbReference type="GO" id="GO:0030288">
    <property type="term" value="C:outer membrane-bounded periplasmic space"/>
    <property type="evidence" value="ECO:0007669"/>
    <property type="project" value="TreeGrafter"/>
</dbReference>
<dbReference type="PANTHER" id="PTHR36504">
    <property type="entry name" value="LIPOPOLYSACCHARIDE EXPORT SYSTEM PROTEIN LPTA"/>
    <property type="match status" value="1"/>
</dbReference>
<evidence type="ECO:0000313" key="4">
    <source>
        <dbReference type="EMBL" id="GFE64582.1"/>
    </source>
</evidence>
<dbReference type="GO" id="GO:0015920">
    <property type="term" value="P:lipopolysaccharide transport"/>
    <property type="evidence" value="ECO:0007669"/>
    <property type="project" value="TreeGrafter"/>
</dbReference>
<dbReference type="Pfam" id="PF03968">
    <property type="entry name" value="LptD_N"/>
    <property type="match status" value="1"/>
</dbReference>
<evidence type="ECO:0000259" key="3">
    <source>
        <dbReference type="Pfam" id="PF03968"/>
    </source>
</evidence>
<keyword evidence="1 2" id="KW-0732">Signal</keyword>
<feature type="signal peptide" evidence="2">
    <location>
        <begin position="1"/>
        <end position="19"/>
    </location>
</feature>
<reference evidence="4 5" key="1">
    <citation type="submission" date="2019-12" db="EMBL/GenBank/DDBJ databases">
        <title>Litoreibacter badius sp. nov., a novel bacteriochlorophyll a-containing bacterium in the genus Litoreibacter.</title>
        <authorList>
            <person name="Kanamuro M."/>
            <person name="Takabe Y."/>
            <person name="Mori K."/>
            <person name="Takaichi S."/>
            <person name="Hanada S."/>
        </authorList>
    </citation>
    <scope>NUCLEOTIDE SEQUENCE [LARGE SCALE GENOMIC DNA]</scope>
    <source>
        <strain evidence="4 5">K6</strain>
    </source>
</reference>
<protein>
    <submittedName>
        <fullName evidence="4">Organic solvent tolerance protein OstA</fullName>
    </submittedName>
</protein>
<accession>A0A6N6JH89</accession>
<gene>
    <name evidence="4" type="ORF">KIN_16560</name>
</gene>
<comment type="caution">
    <text evidence="4">The sequence shown here is derived from an EMBL/GenBank/DDBJ whole genome shotgun (WGS) entry which is preliminary data.</text>
</comment>
<organism evidence="4 5">
    <name type="scientific">Litoreibacter roseus</name>
    <dbReference type="NCBI Taxonomy" id="2601869"/>
    <lineage>
        <taxon>Bacteria</taxon>
        <taxon>Pseudomonadati</taxon>
        <taxon>Pseudomonadota</taxon>
        <taxon>Alphaproteobacteria</taxon>
        <taxon>Rhodobacterales</taxon>
        <taxon>Roseobacteraceae</taxon>
        <taxon>Litoreibacter</taxon>
    </lineage>
</organism>
<dbReference type="AlphaFoldDB" id="A0A6N6JH89"/>
<keyword evidence="5" id="KW-1185">Reference proteome</keyword>
<dbReference type="Gene3D" id="2.60.450.10">
    <property type="entry name" value="Lipopolysaccharide (LPS) transport protein A like domain"/>
    <property type="match status" value="1"/>
</dbReference>
<sequence>MFRLSFLAASLMFAGVAMAQNATVAFGGLQHDASLPVEITADELRVDQTTGRAVFTGNVVAGQGQMRLSAAQLDVEYATGPEADSGDIERLLASGGVTFVNGEEAAESREAVYSIGDSEIVMIGDVILTQGPNALSGERLVVDLDTGQGRMEGRVRTIFQTGGE</sequence>
<feature type="domain" description="Organic solvent tolerance-like N-terminal" evidence="3">
    <location>
        <begin position="38"/>
        <end position="147"/>
    </location>
</feature>
<dbReference type="EMBL" id="BLJE01000002">
    <property type="protein sequence ID" value="GFE64582.1"/>
    <property type="molecule type" value="Genomic_DNA"/>
</dbReference>
<proteinExistence type="predicted"/>